<evidence type="ECO:0000313" key="1">
    <source>
        <dbReference type="EMBL" id="MFC7199156.1"/>
    </source>
</evidence>
<dbReference type="SUPFAM" id="SSF55331">
    <property type="entry name" value="Tautomerase/MIF"/>
    <property type="match status" value="1"/>
</dbReference>
<reference evidence="1 2" key="1">
    <citation type="journal article" date="2019" name="Int. J. Syst. Evol. Microbiol.">
        <title>The Global Catalogue of Microorganisms (GCM) 10K type strain sequencing project: providing services to taxonomists for standard genome sequencing and annotation.</title>
        <authorList>
            <consortium name="The Broad Institute Genomics Platform"/>
            <consortium name="The Broad Institute Genome Sequencing Center for Infectious Disease"/>
            <person name="Wu L."/>
            <person name="Ma J."/>
        </authorList>
    </citation>
    <scope>NUCLEOTIDE SEQUENCE [LARGE SCALE GENOMIC DNA]</scope>
    <source>
        <strain evidence="1 2">XZGYJ-43</strain>
    </source>
</reference>
<accession>A0ABD5Z1U2</accession>
<dbReference type="EMBL" id="JBHTAR010000011">
    <property type="protein sequence ID" value="MFC7199156.1"/>
    <property type="molecule type" value="Genomic_DNA"/>
</dbReference>
<proteinExistence type="predicted"/>
<dbReference type="Proteomes" id="UP001596447">
    <property type="component" value="Unassembled WGS sequence"/>
</dbReference>
<gene>
    <name evidence="1" type="ORF">ACFQJ9_06955</name>
</gene>
<comment type="caution">
    <text evidence="1">The sequence shown here is derived from an EMBL/GenBank/DDBJ whole genome shotgun (WGS) entry which is preliminary data.</text>
</comment>
<protein>
    <submittedName>
        <fullName evidence="1">Tautomerase</fullName>
    </submittedName>
</protein>
<dbReference type="AlphaFoldDB" id="A0ABD5Z1U2"/>
<name>A0ABD5Z1U2_9EURY</name>
<dbReference type="InterPro" id="IPR037479">
    <property type="entry name" value="Tauto_MSAD"/>
</dbReference>
<organism evidence="1 2">
    <name type="scientific">Halospeciosus flavus</name>
    <dbReference type="NCBI Taxonomy" id="3032283"/>
    <lineage>
        <taxon>Archaea</taxon>
        <taxon>Methanobacteriati</taxon>
        <taxon>Methanobacteriota</taxon>
        <taxon>Stenosarchaea group</taxon>
        <taxon>Halobacteria</taxon>
        <taxon>Halobacteriales</taxon>
        <taxon>Halobacteriaceae</taxon>
        <taxon>Halospeciosus</taxon>
    </lineage>
</organism>
<sequence>MPHLQFETTVDLDDDETAPFTDWVTELYAHVMDTGTDHVAVTVRNHPAAALSLGRAGPDEPVAVVNADVRAGRSADQRRELAESLVGELDARFGVPTANCYVVYTEHPGEDFHLAEGPLASWDHDEDDPTE</sequence>
<dbReference type="InterPro" id="IPR014347">
    <property type="entry name" value="Tautomerase/MIF_sf"/>
</dbReference>
<dbReference type="Pfam" id="PF14552">
    <property type="entry name" value="Tautomerase_2"/>
    <property type="match status" value="1"/>
</dbReference>
<dbReference type="Gene3D" id="3.30.429.10">
    <property type="entry name" value="Macrophage Migration Inhibitory Factor"/>
    <property type="match status" value="1"/>
</dbReference>
<keyword evidence="2" id="KW-1185">Reference proteome</keyword>
<dbReference type="RefSeq" id="WP_279529100.1">
    <property type="nucleotide sequence ID" value="NZ_CP122312.1"/>
</dbReference>
<evidence type="ECO:0000313" key="2">
    <source>
        <dbReference type="Proteomes" id="UP001596447"/>
    </source>
</evidence>